<evidence type="ECO:0000256" key="4">
    <source>
        <dbReference type="ARBA" id="ARBA00023163"/>
    </source>
</evidence>
<keyword evidence="2" id="KW-0805">Transcription regulation</keyword>
<dbReference type="SUPFAM" id="SSF53850">
    <property type="entry name" value="Periplasmic binding protein-like II"/>
    <property type="match status" value="1"/>
</dbReference>
<dbReference type="InterPro" id="IPR005119">
    <property type="entry name" value="LysR_subst-bd"/>
</dbReference>
<dbReference type="AlphaFoldDB" id="A0A853I630"/>
<dbReference type="PROSITE" id="PS50931">
    <property type="entry name" value="HTH_LYSR"/>
    <property type="match status" value="1"/>
</dbReference>
<dbReference type="SUPFAM" id="SSF46785">
    <property type="entry name" value="Winged helix' DNA-binding domain"/>
    <property type="match status" value="1"/>
</dbReference>
<reference evidence="6 7" key="1">
    <citation type="submission" date="2020-07" db="EMBL/GenBank/DDBJ databases">
        <title>Endozoicomonas sp. nov., isolated from sediment.</title>
        <authorList>
            <person name="Gu T."/>
        </authorList>
    </citation>
    <scope>NUCLEOTIDE SEQUENCE [LARGE SCALE GENOMIC DNA]</scope>
    <source>
        <strain evidence="6 7">SM1973</strain>
    </source>
</reference>
<evidence type="ECO:0000256" key="2">
    <source>
        <dbReference type="ARBA" id="ARBA00023015"/>
    </source>
</evidence>
<evidence type="ECO:0000313" key="6">
    <source>
        <dbReference type="EMBL" id="NYZ66118.1"/>
    </source>
</evidence>
<gene>
    <name evidence="6" type="ORF">H0A36_08840</name>
</gene>
<name>A0A853I630_9GAMM</name>
<keyword evidence="7" id="KW-1185">Reference proteome</keyword>
<evidence type="ECO:0000313" key="7">
    <source>
        <dbReference type="Proteomes" id="UP000569732"/>
    </source>
</evidence>
<dbReference type="GO" id="GO:0003700">
    <property type="term" value="F:DNA-binding transcription factor activity"/>
    <property type="evidence" value="ECO:0007669"/>
    <property type="project" value="InterPro"/>
</dbReference>
<dbReference type="CDD" id="cd08432">
    <property type="entry name" value="PBP2_GcdR_TrpI_HvrB_AmpR_like"/>
    <property type="match status" value="1"/>
</dbReference>
<evidence type="ECO:0000256" key="1">
    <source>
        <dbReference type="ARBA" id="ARBA00009437"/>
    </source>
</evidence>
<dbReference type="InterPro" id="IPR058163">
    <property type="entry name" value="LysR-type_TF_proteobact-type"/>
</dbReference>
<feature type="domain" description="HTH lysR-type" evidence="5">
    <location>
        <begin position="9"/>
        <end position="66"/>
    </location>
</feature>
<dbReference type="Gene3D" id="3.40.190.10">
    <property type="entry name" value="Periplasmic binding protein-like II"/>
    <property type="match status" value="2"/>
</dbReference>
<dbReference type="PRINTS" id="PR00039">
    <property type="entry name" value="HTHLYSR"/>
</dbReference>
<evidence type="ECO:0000256" key="3">
    <source>
        <dbReference type="ARBA" id="ARBA00023125"/>
    </source>
</evidence>
<dbReference type="InterPro" id="IPR036388">
    <property type="entry name" value="WH-like_DNA-bd_sf"/>
</dbReference>
<dbReference type="Proteomes" id="UP000569732">
    <property type="component" value="Unassembled WGS sequence"/>
</dbReference>
<dbReference type="PANTHER" id="PTHR30537">
    <property type="entry name" value="HTH-TYPE TRANSCRIPTIONAL REGULATOR"/>
    <property type="match status" value="1"/>
</dbReference>
<dbReference type="Gene3D" id="1.10.10.10">
    <property type="entry name" value="Winged helix-like DNA-binding domain superfamily/Winged helix DNA-binding domain"/>
    <property type="match status" value="1"/>
</dbReference>
<dbReference type="GO" id="GO:0006351">
    <property type="term" value="P:DNA-templated transcription"/>
    <property type="evidence" value="ECO:0007669"/>
    <property type="project" value="TreeGrafter"/>
</dbReference>
<sequence>MSWRRKNLPPLKALRAFEAAARHGSFTEAATELFVTQGAISRQVKTLEDFFNCQLFKRTSRGLQLTPSGHDLFQTLSESFDAICRTTDYLLQPRNRLNVVVPPTFSVKWLLPRLAKFQQLQPNIELSLTTMWEQHHYDVQHEFQAAIVNDAIVEVPNHAIPLFKETMAPVCSPAFLAKHEISNISGLSTVNLLHPTRDKTDWKNWLNANHVNNIDTDSGLVFDAMELAISAAVRGHGVAMVDLTMVQEELELGYLVKPFDESLENGIGYFLVHSFEQRFQQQIEAFKNWLFTEIALDQQSEPST</sequence>
<comment type="caution">
    <text evidence="6">The sequence shown here is derived from an EMBL/GenBank/DDBJ whole genome shotgun (WGS) entry which is preliminary data.</text>
</comment>
<evidence type="ECO:0000259" key="5">
    <source>
        <dbReference type="PROSITE" id="PS50931"/>
    </source>
</evidence>
<dbReference type="InterPro" id="IPR036390">
    <property type="entry name" value="WH_DNA-bd_sf"/>
</dbReference>
<dbReference type="FunFam" id="1.10.10.10:FF:000038">
    <property type="entry name" value="Glycine cleavage system transcriptional activator"/>
    <property type="match status" value="1"/>
</dbReference>
<proteinExistence type="inferred from homology"/>
<dbReference type="Pfam" id="PF03466">
    <property type="entry name" value="LysR_substrate"/>
    <property type="match status" value="1"/>
</dbReference>
<keyword evidence="4" id="KW-0804">Transcription</keyword>
<dbReference type="RefSeq" id="WP_180568149.1">
    <property type="nucleotide sequence ID" value="NZ_JACCKB010000010.1"/>
</dbReference>
<comment type="similarity">
    <text evidence="1">Belongs to the LysR transcriptional regulatory family.</text>
</comment>
<protein>
    <submittedName>
        <fullName evidence="6">LysR family transcriptional regulator</fullName>
    </submittedName>
</protein>
<dbReference type="GO" id="GO:0043565">
    <property type="term" value="F:sequence-specific DNA binding"/>
    <property type="evidence" value="ECO:0007669"/>
    <property type="project" value="TreeGrafter"/>
</dbReference>
<dbReference type="EMBL" id="JACCKB010000010">
    <property type="protein sequence ID" value="NYZ66118.1"/>
    <property type="molecule type" value="Genomic_DNA"/>
</dbReference>
<organism evidence="6 7">
    <name type="scientific">Spartinivicinus marinus</name>
    <dbReference type="NCBI Taxonomy" id="2994442"/>
    <lineage>
        <taxon>Bacteria</taxon>
        <taxon>Pseudomonadati</taxon>
        <taxon>Pseudomonadota</taxon>
        <taxon>Gammaproteobacteria</taxon>
        <taxon>Oceanospirillales</taxon>
        <taxon>Zooshikellaceae</taxon>
        <taxon>Spartinivicinus</taxon>
    </lineage>
</organism>
<keyword evidence="3" id="KW-0238">DNA-binding</keyword>
<dbReference type="PANTHER" id="PTHR30537:SF26">
    <property type="entry name" value="GLYCINE CLEAVAGE SYSTEM TRANSCRIPTIONAL ACTIVATOR"/>
    <property type="match status" value="1"/>
</dbReference>
<dbReference type="Pfam" id="PF00126">
    <property type="entry name" value="HTH_1"/>
    <property type="match status" value="1"/>
</dbReference>
<accession>A0A853I630</accession>
<dbReference type="InterPro" id="IPR000847">
    <property type="entry name" value="LysR_HTH_N"/>
</dbReference>